<protein>
    <submittedName>
        <fullName evidence="1 3">Uncharacterized protein</fullName>
    </submittedName>
</protein>
<dbReference type="AlphaFoldDB" id="A0A183H9D0"/>
<name>A0A183H9D0_9BILA</name>
<dbReference type="WBParaSite" id="OFLC_0000409101-mRNA-1">
    <property type="protein sequence ID" value="OFLC_0000409101-mRNA-1"/>
    <property type="gene ID" value="OFLC_0000409101"/>
</dbReference>
<evidence type="ECO:0000313" key="2">
    <source>
        <dbReference type="Proteomes" id="UP000267606"/>
    </source>
</evidence>
<reference evidence="3" key="1">
    <citation type="submission" date="2016-06" db="UniProtKB">
        <authorList>
            <consortium name="WormBaseParasite"/>
        </authorList>
    </citation>
    <scope>IDENTIFICATION</scope>
</reference>
<proteinExistence type="predicted"/>
<reference evidence="1 2" key="2">
    <citation type="submission" date="2018-11" db="EMBL/GenBank/DDBJ databases">
        <authorList>
            <consortium name="Pathogen Informatics"/>
        </authorList>
    </citation>
    <scope>NUCLEOTIDE SEQUENCE [LARGE SCALE GENOMIC DNA]</scope>
</reference>
<evidence type="ECO:0000313" key="1">
    <source>
        <dbReference type="EMBL" id="VDO38851.1"/>
    </source>
</evidence>
<dbReference type="EMBL" id="UZAJ01002980">
    <property type="protein sequence ID" value="VDO38851.1"/>
    <property type="molecule type" value="Genomic_DNA"/>
</dbReference>
<keyword evidence="2" id="KW-1185">Reference proteome</keyword>
<gene>
    <name evidence="1" type="ORF">OFLC_LOCUS4092</name>
</gene>
<organism evidence="3">
    <name type="scientific">Onchocerca flexuosa</name>
    <dbReference type="NCBI Taxonomy" id="387005"/>
    <lineage>
        <taxon>Eukaryota</taxon>
        <taxon>Metazoa</taxon>
        <taxon>Ecdysozoa</taxon>
        <taxon>Nematoda</taxon>
        <taxon>Chromadorea</taxon>
        <taxon>Rhabditida</taxon>
        <taxon>Spirurina</taxon>
        <taxon>Spiruromorpha</taxon>
        <taxon>Filarioidea</taxon>
        <taxon>Onchocercidae</taxon>
        <taxon>Onchocerca</taxon>
    </lineage>
</organism>
<evidence type="ECO:0000313" key="3">
    <source>
        <dbReference type="WBParaSite" id="OFLC_0000409101-mRNA-1"/>
    </source>
</evidence>
<dbReference type="Proteomes" id="UP000267606">
    <property type="component" value="Unassembled WGS sequence"/>
</dbReference>
<sequence>MQSDNNILDIDMENCNIQSENKNMIMPTKTTNPDIDRFWKLENIGIQEDPNLHEEKTSRMVDIKLLGHGKREKTTVVYVSAG</sequence>
<accession>A0A183H9D0</accession>